<evidence type="ECO:0000313" key="2">
    <source>
        <dbReference type="Proteomes" id="UP001422759"/>
    </source>
</evidence>
<accession>A0ABP5M0E7</accession>
<comment type="caution">
    <text evidence="1">The sequence shown here is derived from an EMBL/GenBank/DDBJ whole genome shotgun (WGS) entry which is preliminary data.</text>
</comment>
<dbReference type="Proteomes" id="UP001422759">
    <property type="component" value="Unassembled WGS sequence"/>
</dbReference>
<evidence type="ECO:0000313" key="1">
    <source>
        <dbReference type="EMBL" id="GAA2157166.1"/>
    </source>
</evidence>
<dbReference type="EMBL" id="BAAANT010000057">
    <property type="protein sequence ID" value="GAA2157166.1"/>
    <property type="molecule type" value="Genomic_DNA"/>
</dbReference>
<keyword evidence="2" id="KW-1185">Reference proteome</keyword>
<name>A0ABP5M0E7_9ACTN</name>
<organism evidence="1 2">
    <name type="scientific">Kitasatospora kazusensis</name>
    <dbReference type="NCBI Taxonomy" id="407974"/>
    <lineage>
        <taxon>Bacteria</taxon>
        <taxon>Bacillati</taxon>
        <taxon>Actinomycetota</taxon>
        <taxon>Actinomycetes</taxon>
        <taxon>Kitasatosporales</taxon>
        <taxon>Streptomycetaceae</taxon>
        <taxon>Kitasatospora</taxon>
    </lineage>
</organism>
<protein>
    <submittedName>
        <fullName evidence="1">Uncharacterized protein</fullName>
    </submittedName>
</protein>
<proteinExistence type="predicted"/>
<reference evidence="2" key="1">
    <citation type="journal article" date="2019" name="Int. J. Syst. Evol. Microbiol.">
        <title>The Global Catalogue of Microorganisms (GCM) 10K type strain sequencing project: providing services to taxonomists for standard genome sequencing and annotation.</title>
        <authorList>
            <consortium name="The Broad Institute Genomics Platform"/>
            <consortium name="The Broad Institute Genome Sequencing Center for Infectious Disease"/>
            <person name="Wu L."/>
            <person name="Ma J."/>
        </authorList>
    </citation>
    <scope>NUCLEOTIDE SEQUENCE [LARGE SCALE GENOMIC DNA]</scope>
    <source>
        <strain evidence="2">JCM 14560</strain>
    </source>
</reference>
<sequence length="66" mass="7144">MSTRTEQISGQAAPPECAECSRLDDLTARYGVRGWGHNPSGLGDVRVMRKRHADSGMCSPRVSRAA</sequence>
<gene>
    <name evidence="1" type="ORF">GCM10009760_59040</name>
</gene>